<feature type="region of interest" description="Disordered" evidence="2">
    <location>
        <begin position="355"/>
        <end position="376"/>
    </location>
</feature>
<dbReference type="EMBL" id="MIKG01000012">
    <property type="protein sequence ID" value="RAO70418.1"/>
    <property type="molecule type" value="Genomic_DNA"/>
</dbReference>
<comment type="caution">
    <text evidence="4">The sequence shown here is derived from an EMBL/GenBank/DDBJ whole genome shotgun (WGS) entry which is preliminary data.</text>
</comment>
<keyword evidence="1" id="KW-0539">Nucleus</keyword>
<dbReference type="GO" id="GO:0006351">
    <property type="term" value="P:DNA-templated transcription"/>
    <property type="evidence" value="ECO:0007669"/>
    <property type="project" value="InterPro"/>
</dbReference>
<dbReference type="GO" id="GO:0003677">
    <property type="term" value="F:DNA binding"/>
    <property type="evidence" value="ECO:0007669"/>
    <property type="project" value="InterPro"/>
</dbReference>
<gene>
    <name evidence="4" type="ORF">BHQ10_006430</name>
</gene>
<dbReference type="PANTHER" id="PTHR47431:SF1">
    <property type="entry name" value="ZN(II)2CYS6 TRANSCRIPTION FACTOR (EUROFUNG)"/>
    <property type="match status" value="1"/>
</dbReference>
<evidence type="ECO:0000256" key="2">
    <source>
        <dbReference type="SAM" id="MobiDB-lite"/>
    </source>
</evidence>
<protein>
    <recommendedName>
        <fullName evidence="3">Xylanolytic transcriptional activator regulatory domain-containing protein</fullName>
    </recommendedName>
</protein>
<feature type="domain" description="Xylanolytic transcriptional activator regulatory" evidence="3">
    <location>
        <begin position="38"/>
        <end position="205"/>
    </location>
</feature>
<evidence type="ECO:0000313" key="4">
    <source>
        <dbReference type="EMBL" id="RAO70418.1"/>
    </source>
</evidence>
<dbReference type="GO" id="GO:0008270">
    <property type="term" value="F:zinc ion binding"/>
    <property type="evidence" value="ECO:0007669"/>
    <property type="project" value="InterPro"/>
</dbReference>
<evidence type="ECO:0000313" key="5">
    <source>
        <dbReference type="Proteomes" id="UP000249363"/>
    </source>
</evidence>
<sequence>MSEKIQKIHSNYYIRAYYQYFHDAHPLLLPLQALEGPLGTEYVPEKIFTVMKYIGSHFLTINNTTTEQTDSRDHWRRISAGPTPDKNDTTKHALETEAFSCLFRPEEDGYQVQCMLLLSITAHAHGKFLDAIRIINSATSLALKLGMNQHSFSVVHGYGSPLLEEMWRRCYWELFVVQSLLCALIEESGELYGVSSDVPLPCDEGMTDLHVYDAPPPGRHTIHDLLSHCQNRAQLVDPLPSFAYRIAAAHFLGSVLTSQSSTTATELERFYPRLIEHVDHKSFIGGIASQPNHIAQMLSQTTVIACSAMIYFYRQTSQLTPIKLQRNLFYDQSPFYSSSFSMPVFPSSFILQSKHPTSNKNNNSDQFKSNPTSDPSSIHLISTAKHLATQLNNPRLVQGTSPLIIDAIALAMLVEMAALLIPSLDAAQKERLENEFGNSLGVLKKFAIRWPLAKTVRDLLVDEYENLFRPERAR</sequence>
<evidence type="ECO:0000259" key="3">
    <source>
        <dbReference type="Pfam" id="PF04082"/>
    </source>
</evidence>
<reference evidence="4 5" key="1">
    <citation type="journal article" date="2017" name="Biotechnol. Biofuels">
        <title>Differential beta-glucosidase expression as a function of carbon source availability in Talaromyces amestolkiae: a genomic and proteomic approach.</title>
        <authorList>
            <person name="de Eugenio L.I."/>
            <person name="Mendez-Liter J.A."/>
            <person name="Nieto-Dominguez M."/>
            <person name="Alonso L."/>
            <person name="Gil-Munoz J."/>
            <person name="Barriuso J."/>
            <person name="Prieto A."/>
            <person name="Martinez M.J."/>
        </authorList>
    </citation>
    <scope>NUCLEOTIDE SEQUENCE [LARGE SCALE GENOMIC DNA]</scope>
    <source>
        <strain evidence="4 5">CIB</strain>
    </source>
</reference>
<dbReference type="CDD" id="cd12148">
    <property type="entry name" value="fungal_TF_MHR"/>
    <property type="match status" value="1"/>
</dbReference>
<dbReference type="AlphaFoldDB" id="A0A364L3N4"/>
<dbReference type="Proteomes" id="UP000249363">
    <property type="component" value="Unassembled WGS sequence"/>
</dbReference>
<evidence type="ECO:0000256" key="1">
    <source>
        <dbReference type="ARBA" id="ARBA00023242"/>
    </source>
</evidence>
<dbReference type="RefSeq" id="XP_040734934.1">
    <property type="nucleotide sequence ID" value="XM_040879016.1"/>
</dbReference>
<proteinExistence type="predicted"/>
<dbReference type="Pfam" id="PF04082">
    <property type="entry name" value="Fungal_trans"/>
    <property type="match status" value="1"/>
</dbReference>
<name>A0A364L3N4_TALAM</name>
<organism evidence="4 5">
    <name type="scientific">Talaromyces amestolkiae</name>
    <dbReference type="NCBI Taxonomy" id="1196081"/>
    <lineage>
        <taxon>Eukaryota</taxon>
        <taxon>Fungi</taxon>
        <taxon>Dikarya</taxon>
        <taxon>Ascomycota</taxon>
        <taxon>Pezizomycotina</taxon>
        <taxon>Eurotiomycetes</taxon>
        <taxon>Eurotiomycetidae</taxon>
        <taxon>Eurotiales</taxon>
        <taxon>Trichocomaceae</taxon>
        <taxon>Talaromyces</taxon>
        <taxon>Talaromyces sect. Talaromyces</taxon>
    </lineage>
</organism>
<accession>A0A364L3N4</accession>
<dbReference type="PANTHER" id="PTHR47431">
    <property type="entry name" value="ZN(II)2CYS6 TRANSCRIPTION FACTOR (EUROFUNG)-RELATED"/>
    <property type="match status" value="1"/>
</dbReference>
<keyword evidence="5" id="KW-1185">Reference proteome</keyword>
<dbReference type="STRING" id="1196081.A0A364L3N4"/>
<dbReference type="OrthoDB" id="2399539at2759"/>
<dbReference type="InterPro" id="IPR007219">
    <property type="entry name" value="XnlR_reg_dom"/>
</dbReference>
<dbReference type="GeneID" id="63795646"/>